<dbReference type="AlphaFoldDB" id="A0A4R2FFY2"/>
<evidence type="ECO:0000313" key="2">
    <source>
        <dbReference type="Proteomes" id="UP000294832"/>
    </source>
</evidence>
<protein>
    <submittedName>
        <fullName evidence="1">Uncharacterized protein</fullName>
    </submittedName>
</protein>
<dbReference type="EMBL" id="SLWF01000012">
    <property type="protein sequence ID" value="TCN84283.1"/>
    <property type="molecule type" value="Genomic_DNA"/>
</dbReference>
<proteinExistence type="predicted"/>
<keyword evidence="2" id="KW-1185">Reference proteome</keyword>
<comment type="caution">
    <text evidence="1">The sequence shown here is derived from an EMBL/GenBank/DDBJ whole genome shotgun (WGS) entry which is preliminary data.</text>
</comment>
<reference evidence="1 2" key="1">
    <citation type="submission" date="2019-03" db="EMBL/GenBank/DDBJ databases">
        <title>Freshwater and sediment microbial communities from various areas in North America, analyzing microbe dynamics in response to fracking.</title>
        <authorList>
            <person name="Lamendella R."/>
        </authorList>
    </citation>
    <scope>NUCLEOTIDE SEQUENCE [LARGE SCALE GENOMIC DNA]</scope>
    <source>
        <strain evidence="1 2">74A</strain>
    </source>
</reference>
<dbReference type="Proteomes" id="UP000294832">
    <property type="component" value="Unassembled WGS sequence"/>
</dbReference>
<organism evidence="1 2">
    <name type="scientific">Shewanella fodinae</name>
    <dbReference type="NCBI Taxonomy" id="552357"/>
    <lineage>
        <taxon>Bacteria</taxon>
        <taxon>Pseudomonadati</taxon>
        <taxon>Pseudomonadota</taxon>
        <taxon>Gammaproteobacteria</taxon>
        <taxon>Alteromonadales</taxon>
        <taxon>Shewanellaceae</taxon>
        <taxon>Shewanella</taxon>
    </lineage>
</organism>
<evidence type="ECO:0000313" key="1">
    <source>
        <dbReference type="EMBL" id="TCN84283.1"/>
    </source>
</evidence>
<gene>
    <name evidence="1" type="ORF">EDC91_11257</name>
</gene>
<accession>A0A4R2FFY2</accession>
<sequence>MPFSCSLHINSLSPKCIQAAKWTADRRINKRLETKPATRVGGNEFEHGIYRHKELPCLANRSDTACSAGSIILWGKRFVRLAAWRQSKYRSLAFSVSTAFWYFYSMTLCSPSLFCLHCRYHLGELLSAYLSLIPISQCLSLSAY</sequence>
<name>A0A4R2FFY2_9GAMM</name>